<organism evidence="1 2">
    <name type="scientific">Trichonephila inaurata madagascariensis</name>
    <dbReference type="NCBI Taxonomy" id="2747483"/>
    <lineage>
        <taxon>Eukaryota</taxon>
        <taxon>Metazoa</taxon>
        <taxon>Ecdysozoa</taxon>
        <taxon>Arthropoda</taxon>
        <taxon>Chelicerata</taxon>
        <taxon>Arachnida</taxon>
        <taxon>Araneae</taxon>
        <taxon>Araneomorphae</taxon>
        <taxon>Entelegynae</taxon>
        <taxon>Araneoidea</taxon>
        <taxon>Nephilidae</taxon>
        <taxon>Trichonephila</taxon>
        <taxon>Trichonephila inaurata</taxon>
    </lineage>
</organism>
<evidence type="ECO:0000313" key="2">
    <source>
        <dbReference type="Proteomes" id="UP000886998"/>
    </source>
</evidence>
<name>A0A8X6YDF0_9ARAC</name>
<dbReference type="EMBL" id="BMAV01017268">
    <property type="protein sequence ID" value="GFY68805.1"/>
    <property type="molecule type" value="Genomic_DNA"/>
</dbReference>
<dbReference type="AlphaFoldDB" id="A0A8X6YDF0"/>
<evidence type="ECO:0000313" key="1">
    <source>
        <dbReference type="EMBL" id="GFY68805.1"/>
    </source>
</evidence>
<protein>
    <submittedName>
        <fullName evidence="1">Uncharacterized protein</fullName>
    </submittedName>
</protein>
<proteinExistence type="predicted"/>
<gene>
    <name evidence="1" type="ORF">TNIN_194241</name>
</gene>
<dbReference type="Proteomes" id="UP000886998">
    <property type="component" value="Unassembled WGS sequence"/>
</dbReference>
<reference evidence="1" key="1">
    <citation type="submission" date="2020-08" db="EMBL/GenBank/DDBJ databases">
        <title>Multicomponent nature underlies the extraordinary mechanical properties of spider dragline silk.</title>
        <authorList>
            <person name="Kono N."/>
            <person name="Nakamura H."/>
            <person name="Mori M."/>
            <person name="Yoshida Y."/>
            <person name="Ohtoshi R."/>
            <person name="Malay A.D."/>
            <person name="Moran D.A.P."/>
            <person name="Tomita M."/>
            <person name="Numata K."/>
            <person name="Arakawa K."/>
        </authorList>
    </citation>
    <scope>NUCLEOTIDE SEQUENCE</scope>
</reference>
<comment type="caution">
    <text evidence="1">The sequence shown here is derived from an EMBL/GenBank/DDBJ whole genome shotgun (WGS) entry which is preliminary data.</text>
</comment>
<keyword evidence="2" id="KW-1185">Reference proteome</keyword>
<sequence>MDYSAQISQRKKPRLNSMVALITRSSLIGELDVDLKEYVEHEAEYCVKVLSTDYFTTVQNSNTFVFIVVVFLGFPSKM</sequence>
<accession>A0A8X6YDF0</accession>